<protein>
    <submittedName>
        <fullName evidence="2">Uncharacterized protein</fullName>
    </submittedName>
</protein>
<dbReference type="AlphaFoldDB" id="A0A8J7AYH0"/>
<accession>A0A8J7AYH0</accession>
<dbReference type="Proteomes" id="UP000654482">
    <property type="component" value="Unassembled WGS sequence"/>
</dbReference>
<evidence type="ECO:0000313" key="2">
    <source>
        <dbReference type="EMBL" id="MBE9114899.1"/>
    </source>
</evidence>
<sequence>MGSLLTQGNSKKADATPSQKVPARREADLFEIVRFSPFYSWKSKGFERSRDRYNF</sequence>
<dbReference type="RefSeq" id="WP_194027982.1">
    <property type="nucleotide sequence ID" value="NZ_JADEWZ010000003.1"/>
</dbReference>
<gene>
    <name evidence="2" type="ORF">IQ249_03210</name>
</gene>
<reference evidence="2" key="1">
    <citation type="submission" date="2020-10" db="EMBL/GenBank/DDBJ databases">
        <authorList>
            <person name="Castelo-Branco R."/>
            <person name="Eusebio N."/>
            <person name="Adriana R."/>
            <person name="Vieira A."/>
            <person name="Brugerolle De Fraissinette N."/>
            <person name="Rezende De Castro R."/>
            <person name="Schneider M.P."/>
            <person name="Vasconcelos V."/>
            <person name="Leao P.N."/>
        </authorList>
    </citation>
    <scope>NUCLEOTIDE SEQUENCE</scope>
    <source>
        <strain evidence="2">LEGE 07157</strain>
    </source>
</reference>
<dbReference type="EMBL" id="JADEWZ010000003">
    <property type="protein sequence ID" value="MBE9114899.1"/>
    <property type="molecule type" value="Genomic_DNA"/>
</dbReference>
<evidence type="ECO:0000256" key="1">
    <source>
        <dbReference type="SAM" id="MobiDB-lite"/>
    </source>
</evidence>
<feature type="region of interest" description="Disordered" evidence="1">
    <location>
        <begin position="1"/>
        <end position="22"/>
    </location>
</feature>
<evidence type="ECO:0000313" key="3">
    <source>
        <dbReference type="Proteomes" id="UP000654482"/>
    </source>
</evidence>
<name>A0A8J7AYH0_9CYAN</name>
<keyword evidence="3" id="KW-1185">Reference proteome</keyword>
<comment type="caution">
    <text evidence="2">The sequence shown here is derived from an EMBL/GenBank/DDBJ whole genome shotgun (WGS) entry which is preliminary data.</text>
</comment>
<feature type="compositionally biased region" description="Polar residues" evidence="1">
    <location>
        <begin position="1"/>
        <end position="10"/>
    </location>
</feature>
<organism evidence="2 3">
    <name type="scientific">Lusitaniella coriacea LEGE 07157</name>
    <dbReference type="NCBI Taxonomy" id="945747"/>
    <lineage>
        <taxon>Bacteria</taxon>
        <taxon>Bacillati</taxon>
        <taxon>Cyanobacteriota</taxon>
        <taxon>Cyanophyceae</taxon>
        <taxon>Spirulinales</taxon>
        <taxon>Lusitaniellaceae</taxon>
        <taxon>Lusitaniella</taxon>
    </lineage>
</organism>
<proteinExistence type="predicted"/>